<sequence length="152" mass="16407">MVAPIKGGPRSTPQTTSAPANTSTQPTADVAAQRAAQKSIMDGVKNKPENKLTAEDRKSYATALVKDKLLENQGFLGFFSKSTNEGLAKKLEGDVATFLQQNPNASLKDIEAHVAGRVKSQMFSAVVGQKGVDMAIANMQKRLQEIRDNFEK</sequence>
<dbReference type="EMBL" id="CP071091">
    <property type="protein sequence ID" value="QSQ16755.1"/>
    <property type="molecule type" value="Genomic_DNA"/>
</dbReference>
<evidence type="ECO:0000313" key="2">
    <source>
        <dbReference type="EMBL" id="QSQ16755.1"/>
    </source>
</evidence>
<reference evidence="2 3" key="1">
    <citation type="submission" date="2021-02" db="EMBL/GenBank/DDBJ databases">
        <title>De Novo genome assembly of isolated myxobacteria.</title>
        <authorList>
            <person name="Stevens D.C."/>
        </authorList>
    </citation>
    <scope>NUCLEOTIDE SEQUENCE [LARGE SCALE GENOMIC DNA]</scope>
    <source>
        <strain evidence="2 3">SCHIC003</strain>
    </source>
</reference>
<dbReference type="Proteomes" id="UP000663090">
    <property type="component" value="Chromosome"/>
</dbReference>
<organism evidence="2 3">
    <name type="scientific">Myxococcus landrumensis</name>
    <dbReference type="NCBI Taxonomy" id="2813577"/>
    <lineage>
        <taxon>Bacteria</taxon>
        <taxon>Pseudomonadati</taxon>
        <taxon>Myxococcota</taxon>
        <taxon>Myxococcia</taxon>
        <taxon>Myxococcales</taxon>
        <taxon>Cystobacterineae</taxon>
        <taxon>Myxococcaceae</taxon>
        <taxon>Myxococcus</taxon>
    </lineage>
</organism>
<feature type="region of interest" description="Disordered" evidence="1">
    <location>
        <begin position="1"/>
        <end position="53"/>
    </location>
</feature>
<accession>A0ABX7ND82</accession>
<feature type="compositionally biased region" description="Polar residues" evidence="1">
    <location>
        <begin position="11"/>
        <end position="27"/>
    </location>
</feature>
<feature type="compositionally biased region" description="Basic and acidic residues" evidence="1">
    <location>
        <begin position="44"/>
        <end position="53"/>
    </location>
</feature>
<keyword evidence="3" id="KW-1185">Reference proteome</keyword>
<proteinExistence type="predicted"/>
<evidence type="ECO:0008006" key="4">
    <source>
        <dbReference type="Google" id="ProtNLM"/>
    </source>
</evidence>
<evidence type="ECO:0000313" key="3">
    <source>
        <dbReference type="Proteomes" id="UP000663090"/>
    </source>
</evidence>
<protein>
    <recommendedName>
        <fullName evidence="4">Lipoprotein</fullName>
    </recommendedName>
</protein>
<dbReference type="RefSeq" id="WP_206718396.1">
    <property type="nucleotide sequence ID" value="NZ_CP071091.1"/>
</dbReference>
<evidence type="ECO:0000256" key="1">
    <source>
        <dbReference type="SAM" id="MobiDB-lite"/>
    </source>
</evidence>
<name>A0ABX7ND82_9BACT</name>
<gene>
    <name evidence="2" type="ORF">JY572_12185</name>
</gene>